<sequence>MIVCKICECSECFKRGFVRGVQRYQCKKCGKNFTRCARERQDESPRFIRKRPFNEPNCSAVLKWGRTLGSRLCAKVETSPEDKGIVMEVDEFWNYLKKRRKKFGYLDF</sequence>
<comment type="caution">
    <text evidence="1">The sequence shown here is derived from an EMBL/GenBank/DDBJ whole genome shotgun (WGS) entry which is preliminary data.</text>
</comment>
<reference evidence="1 2" key="1">
    <citation type="journal article" date="2013" name="Genome Announc.">
        <title>Draft Genome Sequence of Holospora undulata Strain HU1, a Micronucleus-Specific Symbiont of the Ciliate Paramecium caudatum.</title>
        <authorList>
            <person name="Dohra H."/>
            <person name="Suzuki H."/>
            <person name="Suzuki T."/>
            <person name="Tanaka K."/>
            <person name="Fujishima M."/>
        </authorList>
    </citation>
    <scope>NUCLEOTIDE SEQUENCE [LARGE SCALE GENOMIC DNA]</scope>
    <source>
        <strain evidence="1 2">HU1</strain>
    </source>
</reference>
<organism evidence="1 2">
    <name type="scientific">Holospora undulata HU1</name>
    <dbReference type="NCBI Taxonomy" id="1321371"/>
    <lineage>
        <taxon>Bacteria</taxon>
        <taxon>Pseudomonadati</taxon>
        <taxon>Pseudomonadota</taxon>
        <taxon>Alphaproteobacteria</taxon>
        <taxon>Holosporales</taxon>
        <taxon>Holosporaceae</taxon>
        <taxon>Holospora</taxon>
    </lineage>
</organism>
<protein>
    <submittedName>
        <fullName evidence="1">Uncharacterized protein</fullName>
    </submittedName>
</protein>
<dbReference type="EMBL" id="ARPM03000186">
    <property type="protein sequence ID" value="ETZ04519.1"/>
    <property type="molecule type" value="Genomic_DNA"/>
</dbReference>
<keyword evidence="2" id="KW-1185">Reference proteome</keyword>
<dbReference type="AlphaFoldDB" id="A0A061JHV6"/>
<accession>A0A061JHV6</accession>
<proteinExistence type="predicted"/>
<evidence type="ECO:0000313" key="2">
    <source>
        <dbReference type="Proteomes" id="UP000026922"/>
    </source>
</evidence>
<gene>
    <name evidence="1" type="ORF">K737_301071</name>
</gene>
<dbReference type="Proteomes" id="UP000026922">
    <property type="component" value="Unassembled WGS sequence"/>
</dbReference>
<evidence type="ECO:0000313" key="1">
    <source>
        <dbReference type="EMBL" id="ETZ04519.1"/>
    </source>
</evidence>
<name>A0A061JHV6_9PROT</name>